<dbReference type="Proteomes" id="UP001146793">
    <property type="component" value="Unassembled WGS sequence"/>
</dbReference>
<dbReference type="GO" id="GO:0005634">
    <property type="term" value="C:nucleus"/>
    <property type="evidence" value="ECO:0007669"/>
    <property type="project" value="UniProtKB-SubCell"/>
</dbReference>
<feature type="region of interest" description="Disordered" evidence="8">
    <location>
        <begin position="1"/>
        <end position="51"/>
    </location>
</feature>
<dbReference type="AlphaFoldDB" id="A0AAV7YJZ8"/>
<name>A0AAV7YJZ8_9EUKA</name>
<keyword evidence="4 7" id="KW-0233">DNA recombination</keyword>
<comment type="similarity">
    <text evidence="2 7">Belongs to the NSE4 family.</text>
</comment>
<evidence type="ECO:0000256" key="2">
    <source>
        <dbReference type="ARBA" id="ARBA00008997"/>
    </source>
</evidence>
<feature type="domain" description="Non-structural maintenance of chromosome element 4 C-terminal" evidence="9">
    <location>
        <begin position="296"/>
        <end position="366"/>
    </location>
</feature>
<gene>
    <name evidence="10" type="ORF">M0812_23103</name>
</gene>
<evidence type="ECO:0000256" key="7">
    <source>
        <dbReference type="RuleBase" id="RU365071"/>
    </source>
</evidence>
<dbReference type="InterPro" id="IPR027786">
    <property type="entry name" value="Nse4/EID"/>
</dbReference>
<comment type="function">
    <text evidence="7">Component of the SMC5-SMC6 complex, that promotes sister chromatid alignment after DNA damage and facilitates double-stranded DNA breaks (DSBs) repair via homologous recombination between sister chromatids.</text>
</comment>
<evidence type="ECO:0000256" key="8">
    <source>
        <dbReference type="SAM" id="MobiDB-lite"/>
    </source>
</evidence>
<evidence type="ECO:0000313" key="10">
    <source>
        <dbReference type="EMBL" id="KAJ3430103.1"/>
    </source>
</evidence>
<comment type="subunit">
    <text evidence="7">Component of the SMC5-SMC6 complex.</text>
</comment>
<dbReference type="PANTHER" id="PTHR16140">
    <property type="entry name" value="NON-STRUCTURAL MAINTENANCE OF CHROMOSOMES ELEMENT 4"/>
    <property type="match status" value="1"/>
</dbReference>
<evidence type="ECO:0000256" key="6">
    <source>
        <dbReference type="ARBA" id="ARBA00023242"/>
    </source>
</evidence>
<dbReference type="PANTHER" id="PTHR16140:SF0">
    <property type="entry name" value="NON-STRUCTURAL MAINTENANCE OF CHROMOSOMES ELEMENT 4"/>
    <property type="match status" value="1"/>
</dbReference>
<evidence type="ECO:0000256" key="5">
    <source>
        <dbReference type="ARBA" id="ARBA00023204"/>
    </source>
</evidence>
<keyword evidence="5 7" id="KW-0234">DNA repair</keyword>
<dbReference type="Pfam" id="PF08743">
    <property type="entry name" value="Nse4_C"/>
    <property type="match status" value="1"/>
</dbReference>
<dbReference type="GO" id="GO:0006310">
    <property type="term" value="P:DNA recombination"/>
    <property type="evidence" value="ECO:0007669"/>
    <property type="project" value="UniProtKB-UniRule"/>
</dbReference>
<dbReference type="GO" id="GO:0006281">
    <property type="term" value="P:DNA repair"/>
    <property type="evidence" value="ECO:0007669"/>
    <property type="project" value="UniProtKB-UniRule"/>
</dbReference>
<feature type="compositionally biased region" description="Low complexity" evidence="8">
    <location>
        <begin position="18"/>
        <end position="40"/>
    </location>
</feature>
<feature type="compositionally biased region" description="Basic residues" evidence="8">
    <location>
        <begin position="169"/>
        <end position="179"/>
    </location>
</feature>
<evidence type="ECO:0000256" key="4">
    <source>
        <dbReference type="ARBA" id="ARBA00023172"/>
    </source>
</evidence>
<keyword evidence="3 7" id="KW-0227">DNA damage</keyword>
<proteinExistence type="inferred from homology"/>
<keyword evidence="6 7" id="KW-0539">Nucleus</keyword>
<evidence type="ECO:0000256" key="3">
    <source>
        <dbReference type="ARBA" id="ARBA00022763"/>
    </source>
</evidence>
<reference evidence="10" key="1">
    <citation type="submission" date="2022-08" db="EMBL/GenBank/DDBJ databases">
        <title>Novel sulphate-reducing endosymbionts in the free-living metamonad Anaeramoeba.</title>
        <authorList>
            <person name="Jerlstrom-Hultqvist J."/>
            <person name="Cepicka I."/>
            <person name="Gallot-Lavallee L."/>
            <person name="Salas-Leiva D."/>
            <person name="Curtis B.A."/>
            <person name="Zahonova K."/>
            <person name="Pipaliya S."/>
            <person name="Dacks J."/>
            <person name="Roger A.J."/>
        </authorList>
    </citation>
    <scope>NUCLEOTIDE SEQUENCE</scope>
    <source>
        <strain evidence="10">Busselton2</strain>
    </source>
</reference>
<feature type="region of interest" description="Disordered" evidence="8">
    <location>
        <begin position="243"/>
        <end position="277"/>
    </location>
</feature>
<dbReference type="InterPro" id="IPR014854">
    <property type="entry name" value="Nse4_C"/>
</dbReference>
<comment type="subcellular location">
    <subcellularLocation>
        <location evidence="1 7">Nucleus</location>
    </subcellularLocation>
</comment>
<evidence type="ECO:0000259" key="9">
    <source>
        <dbReference type="Pfam" id="PF08743"/>
    </source>
</evidence>
<organism evidence="10 11">
    <name type="scientific">Anaeramoeba flamelloides</name>
    <dbReference type="NCBI Taxonomy" id="1746091"/>
    <lineage>
        <taxon>Eukaryota</taxon>
        <taxon>Metamonada</taxon>
        <taxon>Anaeramoebidae</taxon>
        <taxon>Anaeramoeba</taxon>
    </lineage>
</organism>
<dbReference type="GO" id="GO:0030915">
    <property type="term" value="C:Smc5-Smc6 complex"/>
    <property type="evidence" value="ECO:0007669"/>
    <property type="project" value="UniProtKB-UniRule"/>
</dbReference>
<evidence type="ECO:0000256" key="1">
    <source>
        <dbReference type="ARBA" id="ARBA00004123"/>
    </source>
</evidence>
<dbReference type="EMBL" id="JANTQA010000051">
    <property type="protein sequence ID" value="KAJ3430103.1"/>
    <property type="molecule type" value="Genomic_DNA"/>
</dbReference>
<accession>A0AAV7YJZ8</accession>
<protein>
    <recommendedName>
        <fullName evidence="7">Non-structural maintenance of chromosomes element 4</fullName>
    </recommendedName>
</protein>
<comment type="caution">
    <text evidence="10">The sequence shown here is derived from an EMBL/GenBank/DDBJ whole genome shotgun (WGS) entry which is preliminary data.</text>
</comment>
<evidence type="ECO:0000313" key="11">
    <source>
        <dbReference type="Proteomes" id="UP001146793"/>
    </source>
</evidence>
<feature type="region of interest" description="Disordered" evidence="8">
    <location>
        <begin position="164"/>
        <end position="185"/>
    </location>
</feature>
<sequence length="369" mass="41888">MSKKQQESSSSSEEESSSENSNEDTSSSEDSSSGEGSSSEEIIEQTKKKKKTKKTPQEILLTQLQLKEEYRKLLNYSTQNLDLLKTPNDSHTIEILKRATDLFKTVQDISVNSVASLDSELLHKIAQIQFEKVVSIPTTLSERSPDEFITQLVDLYYPDPESYTNRFGGKSKNRKRKQPLRNSDLEENENNFGVVEGLNIKEISKSFKWSDIGKTALQYINITPTIPNFFSTIFIPNAELSHNAQKRRQAPRYQVAKTKKPKNVKKDKETQTSTTSERSIQLLHKIKQTNSEGLEMVNLLKETPSFTDAVESIFELSFLVRAGFVKIKARGNKPPVIVVRKDVNKGQSEKKNQSVFTLTMENLKEISNL</sequence>